<comment type="caution">
    <text evidence="4">The sequence shown here is derived from an EMBL/GenBank/DDBJ whole genome shotgun (WGS) entry which is preliminary data.</text>
</comment>
<dbReference type="InterPro" id="IPR013785">
    <property type="entry name" value="Aldolase_TIM"/>
</dbReference>
<dbReference type="UniPathway" id="UPA00109">
    <property type="reaction ID" value="UER00189"/>
</dbReference>
<proteinExistence type="inferred from homology"/>
<dbReference type="UniPathway" id="UPA00138"/>
<dbReference type="GO" id="GO:0004807">
    <property type="term" value="F:triose-phosphate isomerase activity"/>
    <property type="evidence" value="ECO:0007669"/>
    <property type="project" value="UniProtKB-EC"/>
</dbReference>
<organism evidence="4 5">
    <name type="scientific">Candidatus Taylorbacteria bacterium RIFCSPLOWO2_02_FULL_46_40</name>
    <dbReference type="NCBI Taxonomy" id="1802329"/>
    <lineage>
        <taxon>Bacteria</taxon>
        <taxon>Candidatus Tayloriibacteriota</taxon>
    </lineage>
</organism>
<dbReference type="EMBL" id="MHSH01000058">
    <property type="protein sequence ID" value="OHA39962.1"/>
    <property type="molecule type" value="Genomic_DNA"/>
</dbReference>
<evidence type="ECO:0000256" key="3">
    <source>
        <dbReference type="RuleBase" id="RU363013"/>
    </source>
</evidence>
<dbReference type="Pfam" id="PF00121">
    <property type="entry name" value="TIM"/>
    <property type="match status" value="1"/>
</dbReference>
<keyword evidence="2 3" id="KW-0413">Isomerase</keyword>
<comment type="subunit">
    <text evidence="3">Homodimer.</text>
</comment>
<dbReference type="InterPro" id="IPR035990">
    <property type="entry name" value="TIM_sf"/>
</dbReference>
<dbReference type="GO" id="GO:0006096">
    <property type="term" value="P:glycolytic process"/>
    <property type="evidence" value="ECO:0007669"/>
    <property type="project" value="UniProtKB-UniPathway"/>
</dbReference>
<evidence type="ECO:0000313" key="4">
    <source>
        <dbReference type="EMBL" id="OHA39962.1"/>
    </source>
</evidence>
<dbReference type="PANTHER" id="PTHR21139:SF42">
    <property type="entry name" value="TRIOSEPHOSPHATE ISOMERASE"/>
    <property type="match status" value="1"/>
</dbReference>
<dbReference type="CDD" id="cd00311">
    <property type="entry name" value="TIM"/>
    <property type="match status" value="1"/>
</dbReference>
<keyword evidence="3" id="KW-0312">Gluconeogenesis</keyword>
<gene>
    <name evidence="4" type="ORF">A3H68_03680</name>
</gene>
<comment type="pathway">
    <text evidence="3">Carbohydrate biosynthesis; gluconeogenesis.</text>
</comment>
<dbReference type="AlphaFoldDB" id="A0A1G2NX93"/>
<dbReference type="Gene3D" id="3.20.20.70">
    <property type="entry name" value="Aldolase class I"/>
    <property type="match status" value="1"/>
</dbReference>
<dbReference type="PROSITE" id="PS51440">
    <property type="entry name" value="TIM_2"/>
    <property type="match status" value="1"/>
</dbReference>
<dbReference type="GO" id="GO:0046166">
    <property type="term" value="P:glyceraldehyde-3-phosphate biosynthetic process"/>
    <property type="evidence" value="ECO:0007669"/>
    <property type="project" value="TreeGrafter"/>
</dbReference>
<dbReference type="SUPFAM" id="SSF51351">
    <property type="entry name" value="Triosephosphate isomerase (TIM)"/>
    <property type="match status" value="1"/>
</dbReference>
<evidence type="ECO:0000313" key="5">
    <source>
        <dbReference type="Proteomes" id="UP000176429"/>
    </source>
</evidence>
<comment type="pathway">
    <text evidence="3">Carbohydrate degradation; glycolysis; D-glyceraldehyde 3-phosphate from glycerone phosphate: step 1/1.</text>
</comment>
<evidence type="ECO:0000256" key="1">
    <source>
        <dbReference type="ARBA" id="ARBA00007422"/>
    </source>
</evidence>
<comment type="subcellular location">
    <subcellularLocation>
        <location evidence="3">Cytoplasm</location>
    </subcellularLocation>
</comment>
<dbReference type="EC" id="5.3.1.1" evidence="3"/>
<dbReference type="PANTHER" id="PTHR21139">
    <property type="entry name" value="TRIOSEPHOSPHATE ISOMERASE"/>
    <property type="match status" value="1"/>
</dbReference>
<protein>
    <recommendedName>
        <fullName evidence="3">Triosephosphate isomerase</fullName>
        <ecNumber evidence="3">5.3.1.1</ecNumber>
    </recommendedName>
</protein>
<name>A0A1G2NX93_9BACT</name>
<dbReference type="GO" id="GO:0006094">
    <property type="term" value="P:gluconeogenesis"/>
    <property type="evidence" value="ECO:0007669"/>
    <property type="project" value="UniProtKB-UniPathway"/>
</dbReference>
<dbReference type="InterPro" id="IPR000652">
    <property type="entry name" value="Triosephosphate_isomerase"/>
</dbReference>
<reference evidence="4 5" key="1">
    <citation type="journal article" date="2016" name="Nat. Commun.">
        <title>Thousands of microbial genomes shed light on interconnected biogeochemical processes in an aquifer system.</title>
        <authorList>
            <person name="Anantharaman K."/>
            <person name="Brown C.T."/>
            <person name="Hug L.A."/>
            <person name="Sharon I."/>
            <person name="Castelle C.J."/>
            <person name="Probst A.J."/>
            <person name="Thomas B.C."/>
            <person name="Singh A."/>
            <person name="Wilkins M.J."/>
            <person name="Karaoz U."/>
            <person name="Brodie E.L."/>
            <person name="Williams K.H."/>
            <person name="Hubbard S.S."/>
            <person name="Banfield J.F."/>
        </authorList>
    </citation>
    <scope>NUCLEOTIDE SEQUENCE [LARGE SCALE GENOMIC DNA]</scope>
</reference>
<keyword evidence="3" id="KW-0963">Cytoplasm</keyword>
<accession>A0A1G2NX93</accession>
<comment type="catalytic activity">
    <reaction evidence="3">
        <text>D-glyceraldehyde 3-phosphate = dihydroxyacetone phosphate</text>
        <dbReference type="Rhea" id="RHEA:18585"/>
        <dbReference type="ChEBI" id="CHEBI:57642"/>
        <dbReference type="ChEBI" id="CHEBI:59776"/>
        <dbReference type="EC" id="5.3.1.1"/>
    </reaction>
</comment>
<comment type="similarity">
    <text evidence="1 3">Belongs to the triosephosphate isomerase family.</text>
</comment>
<keyword evidence="3" id="KW-0324">Glycolysis</keyword>
<dbReference type="GO" id="GO:0005829">
    <property type="term" value="C:cytosol"/>
    <property type="evidence" value="ECO:0007669"/>
    <property type="project" value="TreeGrafter"/>
</dbReference>
<dbReference type="Proteomes" id="UP000176429">
    <property type="component" value="Unassembled WGS sequence"/>
</dbReference>
<sequence>MASAKYHAVANWKLFPGSLEEAKQYFIKNRKVAVKLKNVKLVICPPVVYLLPLSRLLTSAKGCPELGAQDVSFNSFGPHTGEISSRMVMDVGASYAIVGHSERRIWDNNTVISKKAVAAANEGLKVIVCVGENKRDDQGDYLSFLKTQIEESLAGFPVKRLDELFVAYEPVWAIGRDDDPLSIQSLLEMSIYVKKILNDIFGASDSARIKILYGGAVNENNAGAILSLGGFSGVLVGHNSLNFDNFKSMLSVVDFTK</sequence>
<dbReference type="GO" id="GO:0019563">
    <property type="term" value="P:glycerol catabolic process"/>
    <property type="evidence" value="ECO:0007669"/>
    <property type="project" value="TreeGrafter"/>
</dbReference>
<evidence type="ECO:0000256" key="2">
    <source>
        <dbReference type="ARBA" id="ARBA00023235"/>
    </source>
</evidence>